<sequence>MYYGDDEEFITATEAMREILYSNKVPSFVSSSFLPFFLSANQSTLPGTTKQFNLEIEDCAPGEEMFFRLANNTSRSTTTITLRLDNTMHEEMITLPVIDGSNFSIILGMPWLRRHNPTLQFDNMTIEMDCLHKGSNSSIPSSSIMQASSNSTSPTFISIDEPVITTVTTEETIASNITQPLDEVSPVDNSPLPHYQEFLLAPILDQWWLENYNSFVFLQENDT</sequence>
<dbReference type="EMBL" id="LN733894">
    <property type="protein sequence ID" value="CEP18761.1"/>
    <property type="molecule type" value="Genomic_DNA"/>
</dbReference>
<name>A0A0B7NJI1_9FUNG</name>
<keyword evidence="2" id="KW-1185">Reference proteome</keyword>
<dbReference type="Proteomes" id="UP000054107">
    <property type="component" value="Unassembled WGS sequence"/>
</dbReference>
<organism evidence="1 2">
    <name type="scientific">Parasitella parasitica</name>
    <dbReference type="NCBI Taxonomy" id="35722"/>
    <lineage>
        <taxon>Eukaryota</taxon>
        <taxon>Fungi</taxon>
        <taxon>Fungi incertae sedis</taxon>
        <taxon>Mucoromycota</taxon>
        <taxon>Mucoromycotina</taxon>
        <taxon>Mucoromycetes</taxon>
        <taxon>Mucorales</taxon>
        <taxon>Mucorineae</taxon>
        <taxon>Mucoraceae</taxon>
        <taxon>Parasitella</taxon>
    </lineage>
</organism>
<protein>
    <submittedName>
        <fullName evidence="1">Uncharacterized protein</fullName>
    </submittedName>
</protein>
<gene>
    <name evidence="1" type="primary">PARPA_13068.1 scaffold 45750</name>
</gene>
<dbReference type="AlphaFoldDB" id="A0A0B7NJI1"/>
<evidence type="ECO:0000313" key="1">
    <source>
        <dbReference type="EMBL" id="CEP18761.1"/>
    </source>
</evidence>
<proteinExistence type="predicted"/>
<dbReference type="Gene3D" id="2.40.70.10">
    <property type="entry name" value="Acid Proteases"/>
    <property type="match status" value="1"/>
</dbReference>
<evidence type="ECO:0000313" key="2">
    <source>
        <dbReference type="Proteomes" id="UP000054107"/>
    </source>
</evidence>
<accession>A0A0B7NJI1</accession>
<dbReference type="OrthoDB" id="2449549at2759"/>
<dbReference type="InterPro" id="IPR021109">
    <property type="entry name" value="Peptidase_aspartic_dom_sf"/>
</dbReference>
<reference evidence="1 2" key="1">
    <citation type="submission" date="2014-09" db="EMBL/GenBank/DDBJ databases">
        <authorList>
            <person name="Ellenberger Sabrina"/>
        </authorList>
    </citation>
    <scope>NUCLEOTIDE SEQUENCE [LARGE SCALE GENOMIC DNA]</scope>
    <source>
        <strain evidence="1 2">CBS 412.66</strain>
    </source>
</reference>